<protein>
    <submittedName>
        <fullName evidence="2">Cell division protein</fullName>
    </submittedName>
</protein>
<feature type="transmembrane region" description="Helical" evidence="1">
    <location>
        <begin position="7"/>
        <end position="27"/>
    </location>
</feature>
<evidence type="ECO:0000256" key="1">
    <source>
        <dbReference type="SAM" id="Phobius"/>
    </source>
</evidence>
<gene>
    <name evidence="2" type="ORF">GTP45_19880</name>
</gene>
<keyword evidence="2" id="KW-0132">Cell division</keyword>
<feature type="transmembrane region" description="Helical" evidence="1">
    <location>
        <begin position="60"/>
        <end position="82"/>
    </location>
</feature>
<evidence type="ECO:0000313" key="2">
    <source>
        <dbReference type="EMBL" id="MYM69082.1"/>
    </source>
</evidence>
<keyword evidence="2" id="KW-0131">Cell cycle</keyword>
<organism evidence="2 3">
    <name type="scientific">Duganella rivi</name>
    <dbReference type="NCBI Taxonomy" id="2666083"/>
    <lineage>
        <taxon>Bacteria</taxon>
        <taxon>Pseudomonadati</taxon>
        <taxon>Pseudomonadota</taxon>
        <taxon>Betaproteobacteria</taxon>
        <taxon>Burkholderiales</taxon>
        <taxon>Oxalobacteraceae</taxon>
        <taxon>Telluria group</taxon>
        <taxon>Duganella</taxon>
    </lineage>
</organism>
<comment type="caution">
    <text evidence="2">The sequence shown here is derived from an EMBL/GenBank/DDBJ whole genome shotgun (WGS) entry which is preliminary data.</text>
</comment>
<keyword evidence="3" id="KW-1185">Reference proteome</keyword>
<keyword evidence="1" id="KW-1133">Transmembrane helix</keyword>
<evidence type="ECO:0000313" key="3">
    <source>
        <dbReference type="Proteomes" id="UP000450012"/>
    </source>
</evidence>
<name>A0A7X4KDK0_9BURK</name>
<dbReference type="GO" id="GO:0051301">
    <property type="term" value="P:cell division"/>
    <property type="evidence" value="ECO:0007669"/>
    <property type="project" value="UniProtKB-KW"/>
</dbReference>
<reference evidence="2 3" key="1">
    <citation type="submission" date="2019-12" db="EMBL/GenBank/DDBJ databases">
        <title>Novel species isolated from a subtropical stream in China.</title>
        <authorList>
            <person name="Lu H."/>
        </authorList>
    </citation>
    <scope>NUCLEOTIDE SEQUENCE [LARGE SCALE GENOMIC DNA]</scope>
    <source>
        <strain evidence="2 3">FT55W</strain>
    </source>
</reference>
<sequence>MRTRSLLVRWIYGVAVVHLVVGVLLPLCAEMAITEAYRRSIEGFFFGGEAPLAGRALHSWWISLFGPTVQAAAIWMAGLAVIGDQQRNAFAWLMLILGLIVWAPQDMLISARAHCWINLWIDLAAVAVMLPPLLWLCKLDWAITRKEAVL</sequence>
<keyword evidence="1" id="KW-0472">Membrane</keyword>
<dbReference type="EMBL" id="WWCK01000006">
    <property type="protein sequence ID" value="MYM69082.1"/>
    <property type="molecule type" value="Genomic_DNA"/>
</dbReference>
<dbReference type="AlphaFoldDB" id="A0A7X4KDK0"/>
<feature type="transmembrane region" description="Helical" evidence="1">
    <location>
        <begin position="89"/>
        <end position="105"/>
    </location>
</feature>
<dbReference type="RefSeq" id="WP_161015612.1">
    <property type="nucleotide sequence ID" value="NZ_WWCK01000006.1"/>
</dbReference>
<feature type="transmembrane region" description="Helical" evidence="1">
    <location>
        <begin position="117"/>
        <end position="137"/>
    </location>
</feature>
<keyword evidence="1" id="KW-0812">Transmembrane</keyword>
<proteinExistence type="predicted"/>
<accession>A0A7X4KDK0</accession>
<dbReference type="Proteomes" id="UP000450012">
    <property type="component" value="Unassembled WGS sequence"/>
</dbReference>